<evidence type="ECO:0000256" key="1">
    <source>
        <dbReference type="SAM" id="MobiDB-lite"/>
    </source>
</evidence>
<name>A0A1D1YVF3_9ARAE</name>
<proteinExistence type="predicted"/>
<gene>
    <name evidence="2" type="primary">DDI1_4</name>
    <name evidence="2" type="ORF">g.91662</name>
</gene>
<dbReference type="EMBL" id="GDJX01009321">
    <property type="protein sequence ID" value="JAT58615.1"/>
    <property type="molecule type" value="Transcribed_RNA"/>
</dbReference>
<protein>
    <submittedName>
        <fullName evidence="2">Protein DDI1 1</fullName>
    </submittedName>
</protein>
<dbReference type="AlphaFoldDB" id="A0A1D1YVF3"/>
<reference evidence="2" key="1">
    <citation type="submission" date="2015-07" db="EMBL/GenBank/DDBJ databases">
        <title>Transcriptome Assembly of Anthurium amnicola.</title>
        <authorList>
            <person name="Suzuki J."/>
        </authorList>
    </citation>
    <scope>NUCLEOTIDE SEQUENCE</scope>
</reference>
<evidence type="ECO:0000313" key="2">
    <source>
        <dbReference type="EMBL" id="JAT58615.1"/>
    </source>
</evidence>
<accession>A0A1D1YVF3</accession>
<sequence>DTAEEAAMAYQRASERINAEISVTSSSTSTSSSSPFLSSSSSVLDVSNTAGIPECPKRPTHPQQQQQKPPPVAAAATEGATSDLIRHPFAGETLAAPQPLPLPPPELDFGLDLVDSFLVDEFTVALADEFVGDLGHVDGLDLDLDPESIDWMNL</sequence>
<feature type="region of interest" description="Disordered" evidence="1">
    <location>
        <begin position="21"/>
        <end position="106"/>
    </location>
</feature>
<feature type="compositionally biased region" description="Low complexity" evidence="1">
    <location>
        <begin position="22"/>
        <end position="47"/>
    </location>
</feature>
<feature type="non-terminal residue" evidence="2">
    <location>
        <position position="1"/>
    </location>
</feature>
<organism evidence="2">
    <name type="scientific">Anthurium amnicola</name>
    <dbReference type="NCBI Taxonomy" id="1678845"/>
    <lineage>
        <taxon>Eukaryota</taxon>
        <taxon>Viridiplantae</taxon>
        <taxon>Streptophyta</taxon>
        <taxon>Embryophyta</taxon>
        <taxon>Tracheophyta</taxon>
        <taxon>Spermatophyta</taxon>
        <taxon>Magnoliopsida</taxon>
        <taxon>Liliopsida</taxon>
        <taxon>Araceae</taxon>
        <taxon>Pothoideae</taxon>
        <taxon>Potheae</taxon>
        <taxon>Anthurium</taxon>
    </lineage>
</organism>